<dbReference type="Proteomes" id="UP000516057">
    <property type="component" value="Chromosome"/>
</dbReference>
<proteinExistence type="predicted"/>
<keyword evidence="1" id="KW-0812">Transmembrane</keyword>
<dbReference type="KEGG" id="amon:H9L24_06810"/>
<gene>
    <name evidence="2" type="ORF">H9L24_06810</name>
</gene>
<evidence type="ECO:0000313" key="3">
    <source>
        <dbReference type="Proteomes" id="UP000516057"/>
    </source>
</evidence>
<keyword evidence="1" id="KW-1133">Transmembrane helix</keyword>
<feature type="transmembrane region" description="Helical" evidence="1">
    <location>
        <begin position="45"/>
        <end position="65"/>
    </location>
</feature>
<keyword evidence="3" id="KW-1185">Reference proteome</keyword>
<protein>
    <submittedName>
        <fullName evidence="2">Uncharacterized protein</fullName>
    </submittedName>
</protein>
<keyword evidence="1" id="KW-0472">Membrane</keyword>
<organism evidence="2 3">
    <name type="scientific">Paenacidovorax monticola</name>
    <dbReference type="NCBI Taxonomy" id="1926868"/>
    <lineage>
        <taxon>Bacteria</taxon>
        <taxon>Pseudomonadati</taxon>
        <taxon>Pseudomonadota</taxon>
        <taxon>Betaproteobacteria</taxon>
        <taxon>Burkholderiales</taxon>
        <taxon>Comamonadaceae</taxon>
        <taxon>Paenacidovorax</taxon>
    </lineage>
</organism>
<reference evidence="2 3" key="1">
    <citation type="submission" date="2020-08" db="EMBL/GenBank/DDBJ databases">
        <title>Genome sequence of Acidovorax monticola KACC 19171T.</title>
        <authorList>
            <person name="Hyun D.-W."/>
            <person name="Bae J.-W."/>
        </authorList>
    </citation>
    <scope>NUCLEOTIDE SEQUENCE [LARGE SCALE GENOMIC DNA]</scope>
    <source>
        <strain evidence="2 3">KACC 19171</strain>
    </source>
</reference>
<name>A0A7H0HJ21_9BURK</name>
<dbReference type="RefSeq" id="WP_187737518.1">
    <property type="nucleotide sequence ID" value="NZ_CP060790.1"/>
</dbReference>
<feature type="transmembrane region" description="Helical" evidence="1">
    <location>
        <begin position="77"/>
        <end position="101"/>
    </location>
</feature>
<sequence>MNVNKSPRIAAAAQCIPMVQARQIAHAVVYLLLYAWKVEGIEGAGNVLAAWCALLFVLAGCLAAYHRDDAPPVPSALPFGIGRMLSLGEAAVLLWFGHWIMFKGGK</sequence>
<evidence type="ECO:0000256" key="1">
    <source>
        <dbReference type="SAM" id="Phobius"/>
    </source>
</evidence>
<evidence type="ECO:0000313" key="2">
    <source>
        <dbReference type="EMBL" id="QNP60537.1"/>
    </source>
</evidence>
<accession>A0A7H0HJ21</accession>
<dbReference type="AlphaFoldDB" id="A0A7H0HJ21"/>
<dbReference type="EMBL" id="CP060790">
    <property type="protein sequence ID" value="QNP60537.1"/>
    <property type="molecule type" value="Genomic_DNA"/>
</dbReference>